<evidence type="ECO:0000256" key="7">
    <source>
        <dbReference type="ARBA" id="ARBA00022824"/>
    </source>
</evidence>
<evidence type="ECO:0000256" key="9">
    <source>
        <dbReference type="ARBA" id="ARBA00023136"/>
    </source>
</evidence>
<dbReference type="Gene3D" id="3.40.1210.10">
    <property type="entry name" value="Survival protein SurE-like phosphatase/nucleotidase"/>
    <property type="match status" value="1"/>
</dbReference>
<dbReference type="HOGENOM" id="CLU_004298_1_1_1"/>
<keyword evidence="8 12" id="KW-1133">Transmembrane helix</keyword>
<dbReference type="PANTHER" id="PTHR23071">
    <property type="entry name" value="PHOSPHATIDYLINOSITOL GLYCAN"/>
    <property type="match status" value="1"/>
</dbReference>
<evidence type="ECO:0000259" key="13">
    <source>
        <dbReference type="Pfam" id="PF01975"/>
    </source>
</evidence>
<dbReference type="FunCoup" id="G7E8A6">
    <property type="interactions" value="134"/>
</dbReference>
<evidence type="ECO:0000256" key="8">
    <source>
        <dbReference type="ARBA" id="ARBA00022989"/>
    </source>
</evidence>
<protein>
    <submittedName>
        <fullName evidence="15">Uncharacterized protein</fullName>
    </submittedName>
</protein>
<keyword evidence="16" id="KW-1185">Reference proteome</keyword>
<evidence type="ECO:0000313" key="15">
    <source>
        <dbReference type="EMBL" id="GAA99066.1"/>
    </source>
</evidence>
<reference evidence="15 16" key="2">
    <citation type="journal article" date="2012" name="Open Biol.">
        <title>Characteristics of nucleosomes and linker DNA regions on the genome of the basidiomycete Mixia osmundae revealed by mono- and dinucleosome mapping.</title>
        <authorList>
            <person name="Nishida H."/>
            <person name="Kondo S."/>
            <person name="Matsumoto T."/>
            <person name="Suzuki Y."/>
            <person name="Yoshikawa H."/>
            <person name="Taylor T.D."/>
            <person name="Sugiyama J."/>
        </authorList>
    </citation>
    <scope>NUCLEOTIDE SEQUENCE [LARGE SCALE GENOMIC DNA]</scope>
    <source>
        <strain evidence="16">CBS 9802 / IAM 14324 / JCM 22182 / KY 12970</strain>
    </source>
</reference>
<feature type="domain" description="Survival protein SurE-like phosphatase/nucleotidase" evidence="13">
    <location>
        <begin position="1132"/>
        <end position="1358"/>
    </location>
</feature>
<sequence>MLSARSDCATHARHRVSQPGKGPQSKMDVIPTSNGDSKPRPAEESDDDWDAVNDDLLAPEALPESAALARRRKRAERSSLRLRGIISLADLSVMQVIFVALLFISLYHLAALWLFTRGFLLTRATLDERSHCSPDQECTLTPRYSRAIVLIVDALRWDYVFPRTETDGSSPPYSADHHNVLTTPARLSQQQPANSLIFRFVADPPTTTLQRLKGLTTGSLPTFVDAGSNFAAGAVQEDSWIEQAHAARKKIAFAGDDTWMQVFPPAYFAKGMTWPYDSFDVADLDTVDRGVEKHLFDLLAPDSNGSSWDIFVGHSLGLDHAGHRFGSQHPELTRKLREAEATLARVVPLLRADDLLVVLGDHGMDPKGDHGGDSPDEVNAALWMYSPKGLTTVPPHPGKARPMTELLHDTTRSEERTFGLDEHTYRSIPQTDLVPSLSLLLGLPIPFGSLGSIVPELFLWPTQQHRWAKADDSLSMLRKAVRINLRQIMTYLETYARTHSRSSDIAPALPALRTLYSAAMESLDGTDSISLDSYFRFTRSTLTHCKSVWARFNAATMTAGLLALVCSIVMITRLVQTARYEGALFRDGHCRQLIGSAFIAFIATFAIITLPAIVVVGTNTHPDWYAPLVLPAIVVSPVLAIIVYELRYRLPAPSKLITPASLTSWSPVFVLPLAHAAMFASNSFILWEDGATTMLLQSALIMLAIRSIGHVTAPFRRRGLAFALVAAILVRLLACSRLCREEQAGVCSTTFYVSNASSTSAVEAVIAMVPIAMAIPVFVGRFLSITGSQREFAGIFLDGPCRAAWLLASAHNVVDWRAAHSKSPAVMTTVKNYAAIAVICLIIGGGGPLWFFSRLPLTIQEEPATDNTPAKITVLGFANAYGSSYVLLVTILTSWLVLVSPAMGQLALSGAMIASLCMLETLDTARDSDSMRLSLEAKSVDRPLELDWHIGLFALLAQATFFATGHQATLSSIQWNSAFVGTRRLIYPLSPLLVVLNTFSGHILMSLGLPLLVLWKTAPAMGGRPLPLQRKLLITLLLFSLYHAIVALSAAAFAAYFRRHLMVWKVFAPRFMLSGMTLLVIDLTLAFLSTLYGAGTVFNKVYTMFHTARSTFDIAVVDAELSRHCLSAAMRVLVTNDDGPPGKDSPFVLGFVECLRQTLGWEVSVVLPGSQRSWVGAAHSISDIIEGSYYQPAPAGSSVDRSRGEGSRRSTTPIESSKTNANEQDWILLSGTPATCANIALHNIHETIDLVVSGPNFGRNTSTAFALSSGTIGAALASSLSGVPSIAISYAIFERPIQDDQVAAAHDWACVVIKRLWDTWQHDGDHDLYSVNIPLVPSITDKEATKIRFTTMALTRYKRLFAPTAHPSESKAAYEAEYSDTANAGPGALEEPSNPSKVTADRSKKLAFKFAPHIGQLINPPASALQSGHDNHALHHGCIAVTPLKASFLGADPPSAIKQHDEGPGKGHWKL</sequence>
<dbReference type="InParanoid" id="G7E8A6"/>
<comment type="caution">
    <text evidence="15">The sequence shown here is derived from an EMBL/GenBank/DDBJ whole genome shotgun (WGS) entry which is preliminary data.</text>
</comment>
<keyword evidence="9 12" id="KW-0472">Membrane</keyword>
<dbReference type="InterPro" id="IPR045687">
    <property type="entry name" value="PIGG/GPI7_C"/>
</dbReference>
<dbReference type="SUPFAM" id="SSF53649">
    <property type="entry name" value="Alkaline phosphatase-like"/>
    <property type="match status" value="1"/>
</dbReference>
<dbReference type="GO" id="GO:0051377">
    <property type="term" value="F:mannose-ethanolamine phosphotransferase activity"/>
    <property type="evidence" value="ECO:0007669"/>
    <property type="project" value="InterPro"/>
</dbReference>
<keyword evidence="7" id="KW-0256">Endoplasmic reticulum</keyword>
<feature type="transmembrane region" description="Helical" evidence="12">
    <location>
        <begin position="1078"/>
        <end position="1098"/>
    </location>
</feature>
<dbReference type="EMBL" id="BABT02000179">
    <property type="protein sequence ID" value="GAA99066.1"/>
    <property type="molecule type" value="Genomic_DNA"/>
</dbReference>
<dbReference type="eggNOG" id="KOG2157">
    <property type="taxonomic scope" value="Eukaryota"/>
</dbReference>
<feature type="region of interest" description="Disordered" evidence="11">
    <location>
        <begin position="1452"/>
        <end position="1471"/>
    </location>
</feature>
<dbReference type="Pfam" id="PF01975">
    <property type="entry name" value="SurE"/>
    <property type="match status" value="1"/>
</dbReference>
<evidence type="ECO:0000256" key="10">
    <source>
        <dbReference type="ARBA" id="ARBA00023180"/>
    </source>
</evidence>
<feature type="transmembrane region" description="Helical" evidence="12">
    <location>
        <begin position="759"/>
        <end position="780"/>
    </location>
</feature>
<accession>G7E8A6</accession>
<dbReference type="InterPro" id="IPR036523">
    <property type="entry name" value="SurE-like_sf"/>
</dbReference>
<dbReference type="Proteomes" id="UP000009131">
    <property type="component" value="Unassembled WGS sequence"/>
</dbReference>
<dbReference type="OrthoDB" id="272139at2759"/>
<dbReference type="NCBIfam" id="TIGR00087">
    <property type="entry name" value="surE"/>
    <property type="match status" value="1"/>
</dbReference>
<feature type="transmembrane region" description="Helical" evidence="12">
    <location>
        <begin position="593"/>
        <end position="618"/>
    </location>
</feature>
<dbReference type="UniPathway" id="UPA00196"/>
<comment type="subcellular location">
    <subcellularLocation>
        <location evidence="1">Endoplasmic reticulum membrane</location>
        <topology evidence="1">Multi-pass membrane protein</topology>
    </subcellularLocation>
</comment>
<dbReference type="CDD" id="cd16023">
    <property type="entry name" value="GPI_EPT_3"/>
    <property type="match status" value="1"/>
</dbReference>
<dbReference type="eggNOG" id="KOG2126">
    <property type="taxonomic scope" value="Eukaryota"/>
</dbReference>
<feature type="transmembrane region" description="Helical" evidence="12">
    <location>
        <begin position="985"/>
        <end position="1012"/>
    </location>
</feature>
<feature type="region of interest" description="Disordered" evidence="11">
    <location>
        <begin position="1"/>
        <end position="50"/>
    </location>
</feature>
<dbReference type="Pfam" id="PF19316">
    <property type="entry name" value="PIGO_PIGG"/>
    <property type="match status" value="1"/>
</dbReference>
<dbReference type="GO" id="GO:0006506">
    <property type="term" value="P:GPI anchor biosynthetic process"/>
    <property type="evidence" value="ECO:0007669"/>
    <property type="project" value="UniProtKB-UniPathway"/>
</dbReference>
<proteinExistence type="inferred from homology"/>
<keyword evidence="4" id="KW-0337">GPI-anchor biosynthesis</keyword>
<dbReference type="InterPro" id="IPR017850">
    <property type="entry name" value="Alkaline_phosphatase_core_sf"/>
</dbReference>
<gene>
    <name evidence="15" type="primary">Mo05755</name>
    <name evidence="15" type="ORF">E5Q_05755</name>
</gene>
<feature type="transmembrane region" description="Helical" evidence="12">
    <location>
        <begin position="872"/>
        <end position="899"/>
    </location>
</feature>
<evidence type="ECO:0000256" key="3">
    <source>
        <dbReference type="ARBA" id="ARBA00008695"/>
    </source>
</evidence>
<dbReference type="Gene3D" id="3.40.720.10">
    <property type="entry name" value="Alkaline Phosphatase, subunit A"/>
    <property type="match status" value="1"/>
</dbReference>
<dbReference type="PANTHER" id="PTHR23071:SF1">
    <property type="entry name" value="GPI ETHANOLAMINE PHOSPHATE TRANSFERASE 3"/>
    <property type="match status" value="1"/>
</dbReference>
<keyword evidence="10" id="KW-0325">Glycoprotein</keyword>
<evidence type="ECO:0000256" key="11">
    <source>
        <dbReference type="SAM" id="MobiDB-lite"/>
    </source>
</evidence>
<feature type="transmembrane region" description="Helical" evidence="12">
    <location>
        <begin position="1032"/>
        <end position="1057"/>
    </location>
</feature>
<dbReference type="InterPro" id="IPR039524">
    <property type="entry name" value="PIGO/GPI13"/>
</dbReference>
<dbReference type="GO" id="GO:0016787">
    <property type="term" value="F:hydrolase activity"/>
    <property type="evidence" value="ECO:0007669"/>
    <property type="project" value="InterPro"/>
</dbReference>
<evidence type="ECO:0000256" key="6">
    <source>
        <dbReference type="ARBA" id="ARBA00022692"/>
    </source>
</evidence>
<keyword evidence="5" id="KW-0808">Transferase</keyword>
<keyword evidence="6 12" id="KW-0812">Transmembrane</keyword>
<feature type="region of interest" description="Disordered" evidence="11">
    <location>
        <begin position="1382"/>
        <end position="1401"/>
    </location>
</feature>
<feature type="transmembrane region" description="Helical" evidence="12">
    <location>
        <begin position="624"/>
        <end position="644"/>
    </location>
</feature>
<feature type="transmembrane region" description="Helical" evidence="12">
    <location>
        <begin position="832"/>
        <end position="852"/>
    </location>
</feature>
<evidence type="ECO:0000256" key="2">
    <source>
        <dbReference type="ARBA" id="ARBA00004687"/>
    </source>
</evidence>
<comment type="pathway">
    <text evidence="2">Glycolipid biosynthesis; glycosylphosphatidylinositol-anchor biosynthesis.</text>
</comment>
<dbReference type="InterPro" id="IPR002828">
    <property type="entry name" value="SurE-like_Pase/nucleotidase"/>
</dbReference>
<evidence type="ECO:0000256" key="4">
    <source>
        <dbReference type="ARBA" id="ARBA00022502"/>
    </source>
</evidence>
<feature type="transmembrane region" description="Helical" evidence="12">
    <location>
        <begin position="82"/>
        <end position="115"/>
    </location>
</feature>
<dbReference type="GO" id="GO:0005789">
    <property type="term" value="C:endoplasmic reticulum membrane"/>
    <property type="evidence" value="ECO:0007669"/>
    <property type="project" value="UniProtKB-SubCell"/>
</dbReference>
<dbReference type="SUPFAM" id="SSF64167">
    <property type="entry name" value="SurE-like"/>
    <property type="match status" value="1"/>
</dbReference>
<organism evidence="15 16">
    <name type="scientific">Mixia osmundae (strain CBS 9802 / IAM 14324 / JCM 22182 / KY 12970)</name>
    <dbReference type="NCBI Taxonomy" id="764103"/>
    <lineage>
        <taxon>Eukaryota</taxon>
        <taxon>Fungi</taxon>
        <taxon>Dikarya</taxon>
        <taxon>Basidiomycota</taxon>
        <taxon>Pucciniomycotina</taxon>
        <taxon>Mixiomycetes</taxon>
        <taxon>Mixiales</taxon>
        <taxon>Mixiaceae</taxon>
        <taxon>Mixia</taxon>
    </lineage>
</organism>
<dbReference type="InterPro" id="IPR002591">
    <property type="entry name" value="Phosphodiest/P_Trfase"/>
</dbReference>
<name>G7E8A6_MIXOS</name>
<evidence type="ECO:0000256" key="1">
    <source>
        <dbReference type="ARBA" id="ARBA00004477"/>
    </source>
</evidence>
<feature type="transmembrane region" description="Helical" evidence="12">
    <location>
        <begin position="656"/>
        <end position="678"/>
    </location>
</feature>
<dbReference type="InterPro" id="IPR037675">
    <property type="entry name" value="PIG-O_N"/>
</dbReference>
<comment type="similarity">
    <text evidence="3">Belongs to the PIGG/PIGN/PIGO family. PIGO subfamily.</text>
</comment>
<evidence type="ECO:0000256" key="5">
    <source>
        <dbReference type="ARBA" id="ARBA00022679"/>
    </source>
</evidence>
<dbReference type="Pfam" id="PF01663">
    <property type="entry name" value="Phosphodiest"/>
    <property type="match status" value="1"/>
</dbReference>
<reference evidence="15 16" key="1">
    <citation type="journal article" date="2011" name="J. Gen. Appl. Microbiol.">
        <title>Draft genome sequencing of the enigmatic basidiomycete Mixia osmundae.</title>
        <authorList>
            <person name="Nishida H."/>
            <person name="Nagatsuka Y."/>
            <person name="Sugiyama J."/>
        </authorList>
    </citation>
    <scope>NUCLEOTIDE SEQUENCE [LARGE SCALE GENOMIC DNA]</scope>
    <source>
        <strain evidence="16">CBS 9802 / IAM 14324 / JCM 22182 / KY 12970</strain>
    </source>
</reference>
<feature type="domain" description="GPI ethanolamine phosphate transferase 2 C-terminal" evidence="14">
    <location>
        <begin position="955"/>
        <end position="1076"/>
    </location>
</feature>
<dbReference type="STRING" id="764103.G7E8A6"/>
<feature type="region of interest" description="Disordered" evidence="11">
    <location>
        <begin position="1194"/>
        <end position="1219"/>
    </location>
</feature>
<evidence type="ECO:0000259" key="14">
    <source>
        <dbReference type="Pfam" id="PF19316"/>
    </source>
</evidence>
<evidence type="ECO:0000313" key="16">
    <source>
        <dbReference type="Proteomes" id="UP000009131"/>
    </source>
</evidence>
<evidence type="ECO:0000256" key="12">
    <source>
        <dbReference type="SAM" id="Phobius"/>
    </source>
</evidence>
<feature type="transmembrane region" description="Helical" evidence="12">
    <location>
        <begin position="548"/>
        <end position="572"/>
    </location>
</feature>